<organism evidence="1">
    <name type="scientific">Manihot esculenta</name>
    <name type="common">Cassava</name>
    <name type="synonym">Jatropha manihot</name>
    <dbReference type="NCBI Taxonomy" id="3983"/>
    <lineage>
        <taxon>Eukaryota</taxon>
        <taxon>Viridiplantae</taxon>
        <taxon>Streptophyta</taxon>
        <taxon>Embryophyta</taxon>
        <taxon>Tracheophyta</taxon>
        <taxon>Spermatophyta</taxon>
        <taxon>Magnoliopsida</taxon>
        <taxon>eudicotyledons</taxon>
        <taxon>Gunneridae</taxon>
        <taxon>Pentapetalae</taxon>
        <taxon>rosids</taxon>
        <taxon>fabids</taxon>
        <taxon>Malpighiales</taxon>
        <taxon>Euphorbiaceae</taxon>
        <taxon>Crotonoideae</taxon>
        <taxon>Manihoteae</taxon>
        <taxon>Manihot</taxon>
    </lineage>
</organism>
<dbReference type="EMBL" id="CM004391">
    <property type="protein sequence ID" value="OAY50851.1"/>
    <property type="molecule type" value="Genomic_DNA"/>
</dbReference>
<gene>
    <name evidence="1" type="ORF">MANES_05G167300</name>
</gene>
<proteinExistence type="predicted"/>
<evidence type="ECO:0000313" key="1">
    <source>
        <dbReference type="EMBL" id="OAY50851.1"/>
    </source>
</evidence>
<dbReference type="PANTHER" id="PTHR47125:SF2">
    <property type="entry name" value="ADENINE NUCLEOTIDE ALPHA HYDROLASES-LIKE SUPERFAMILY PROTEIN"/>
    <property type="match status" value="1"/>
</dbReference>
<accession>A0A2C9VYC8</accession>
<sequence length="164" mass="18208">MFPGKIEPRIIQRDAFTAAVNVVVAVKAEKVISKTALAWALTHLVHPGDYITLLAVLSNCKTGKRFWSFPRWTGDSGSSQRERLPDRICEISESCSQMVLQFHSQVEVSYNVRIFSCQFSSILLSTEHLALFVTCLSSSANLLLVLPDLNGQRLLIDLAPSESN</sequence>
<dbReference type="PANTHER" id="PTHR47125">
    <property type="entry name" value="ADENINE NUCLEOTIDE ALPHA HYDROLASES-LIKE SUPERFAMILY PROTEIN"/>
    <property type="match status" value="1"/>
</dbReference>
<dbReference type="STRING" id="3983.A0A2C9VYC8"/>
<dbReference type="AlphaFoldDB" id="A0A2C9VYC8"/>
<name>A0A2C9VYC8_MANES</name>
<reference evidence="1" key="1">
    <citation type="submission" date="2016-02" db="EMBL/GenBank/DDBJ databases">
        <title>WGS assembly of Manihot esculenta.</title>
        <authorList>
            <person name="Bredeson J.V."/>
            <person name="Prochnik S.E."/>
            <person name="Lyons J.B."/>
            <person name="Schmutz J."/>
            <person name="Grimwood J."/>
            <person name="Vrebalov J."/>
            <person name="Bart R.S."/>
            <person name="Amuge T."/>
            <person name="Ferguson M.E."/>
            <person name="Green R."/>
            <person name="Putnam N."/>
            <person name="Stites J."/>
            <person name="Rounsley S."/>
            <person name="Rokhsar D.S."/>
        </authorList>
    </citation>
    <scope>NUCLEOTIDE SEQUENCE [LARGE SCALE GENOMIC DNA]</scope>
    <source>
        <tissue evidence="1">Leaf</tissue>
    </source>
</reference>
<protein>
    <submittedName>
        <fullName evidence="1">Uncharacterized protein</fullName>
    </submittedName>
</protein>